<dbReference type="RefSeq" id="XP_002765047.1">
    <property type="nucleotide sequence ID" value="XM_002765001.1"/>
</dbReference>
<evidence type="ECO:0000313" key="2">
    <source>
        <dbReference type="EMBL" id="EEQ97764.1"/>
    </source>
</evidence>
<sequence length="302" mass="33164">MFYSGAEVFSTHHTSRLEHVPAGFRILFHEAEVCLTRVAALLQPLLSEICTIDAATTGGAVKVGLYDLRLVPELEKHVYKSSSEAGLNVKAVEVVADPSGQLSCGLRYSRYGFRTVEPGDLEGVGNFGQRRRSPSYEDGRGHLEIDLHKAIHIAGYDVYMIDYVYMPYDVRQKESSTYVFVNVKEAVMIEPLYGIFEESVREPPPALQLKPTPDSTEIVPQSPTAFLPKNNGVFPTPKVLLEPGSILVAPSSDEDVVSHDGTDRSSSQEEEACRADGQASTHAEEQCLSTAMMMVDHCLGVE</sequence>
<proteinExistence type="predicted"/>
<accession>C5LZU6</accession>
<reference evidence="2 3" key="1">
    <citation type="submission" date="2008-07" db="EMBL/GenBank/DDBJ databases">
        <authorList>
            <person name="El-Sayed N."/>
            <person name="Caler E."/>
            <person name="Inman J."/>
            <person name="Amedeo P."/>
            <person name="Hass B."/>
            <person name="Wortman J."/>
        </authorList>
    </citation>
    <scope>NUCLEOTIDE SEQUENCE [LARGE SCALE GENOMIC DNA]</scope>
    <source>
        <strain evidence="3">ATCC 50983 / TXsc</strain>
    </source>
</reference>
<evidence type="ECO:0000256" key="1">
    <source>
        <dbReference type="SAM" id="MobiDB-lite"/>
    </source>
</evidence>
<protein>
    <submittedName>
        <fullName evidence="2">Uncharacterized protein</fullName>
    </submittedName>
</protein>
<dbReference type="InParanoid" id="C5LZU6"/>
<feature type="compositionally biased region" description="Basic and acidic residues" evidence="1">
    <location>
        <begin position="256"/>
        <end position="274"/>
    </location>
</feature>
<dbReference type="AlphaFoldDB" id="C5LZU6"/>
<gene>
    <name evidence="2" type="ORF">Pmar_PMAR004503</name>
</gene>
<dbReference type="OrthoDB" id="440411at2759"/>
<dbReference type="EMBL" id="GG686971">
    <property type="protein sequence ID" value="EEQ97764.1"/>
    <property type="molecule type" value="Genomic_DNA"/>
</dbReference>
<dbReference type="Proteomes" id="UP000007800">
    <property type="component" value="Unassembled WGS sequence"/>
</dbReference>
<name>C5LZU6_PERM5</name>
<organism evidence="3">
    <name type="scientific">Perkinsus marinus (strain ATCC 50983 / TXsc)</name>
    <dbReference type="NCBI Taxonomy" id="423536"/>
    <lineage>
        <taxon>Eukaryota</taxon>
        <taxon>Sar</taxon>
        <taxon>Alveolata</taxon>
        <taxon>Perkinsozoa</taxon>
        <taxon>Perkinsea</taxon>
        <taxon>Perkinsida</taxon>
        <taxon>Perkinsidae</taxon>
        <taxon>Perkinsus</taxon>
    </lineage>
</organism>
<dbReference type="GeneID" id="9037144"/>
<keyword evidence="3" id="KW-1185">Reference proteome</keyword>
<feature type="region of interest" description="Disordered" evidence="1">
    <location>
        <begin position="251"/>
        <end position="280"/>
    </location>
</feature>
<evidence type="ECO:0000313" key="3">
    <source>
        <dbReference type="Proteomes" id="UP000007800"/>
    </source>
</evidence>